<keyword evidence="2" id="KW-1003">Cell membrane</keyword>
<dbReference type="RefSeq" id="WP_004520321.1">
    <property type="nucleotide sequence ID" value="NZ_ACEO02000008.1"/>
</dbReference>
<evidence type="ECO:0000256" key="6">
    <source>
        <dbReference type="ARBA" id="ARBA00023118"/>
    </source>
</evidence>
<dbReference type="GO" id="GO:0051607">
    <property type="term" value="P:defense response to virus"/>
    <property type="evidence" value="ECO:0007669"/>
    <property type="project" value="UniProtKB-KW"/>
</dbReference>
<keyword evidence="4" id="KW-0547">Nucleotide-binding</keyword>
<feature type="transmembrane region" description="Helical" evidence="8">
    <location>
        <begin position="73"/>
        <end position="96"/>
    </location>
</feature>
<feature type="domain" description="Pycsar effector protein" evidence="9">
    <location>
        <begin position="18"/>
        <end position="182"/>
    </location>
</feature>
<keyword evidence="6" id="KW-0051">Antiviral defense</keyword>
<dbReference type="GO" id="GO:0000166">
    <property type="term" value="F:nucleotide binding"/>
    <property type="evidence" value="ECO:0007669"/>
    <property type="project" value="UniProtKB-KW"/>
</dbReference>
<evidence type="ECO:0000256" key="4">
    <source>
        <dbReference type="ARBA" id="ARBA00022741"/>
    </source>
</evidence>
<evidence type="ECO:0000256" key="7">
    <source>
        <dbReference type="ARBA" id="ARBA00023136"/>
    </source>
</evidence>
<evidence type="ECO:0000313" key="11">
    <source>
        <dbReference type="Proteomes" id="UP000004621"/>
    </source>
</evidence>
<keyword evidence="7 8" id="KW-0472">Membrane</keyword>
<protein>
    <recommendedName>
        <fullName evidence="9">Pycsar effector protein domain-containing protein</fullName>
    </recommendedName>
</protein>
<gene>
    <name evidence="10" type="ORF">NEISUBOT_04752</name>
</gene>
<dbReference type="Pfam" id="PF18967">
    <property type="entry name" value="PycTM"/>
    <property type="match status" value="1"/>
</dbReference>
<comment type="caution">
    <text evidence="10">The sequence shown here is derived from an EMBL/GenBank/DDBJ whole genome shotgun (WGS) entry which is preliminary data.</text>
</comment>
<dbReference type="InterPro" id="IPR043760">
    <property type="entry name" value="PycTM_dom"/>
</dbReference>
<name>A0A9W5IQB2_NEISU</name>
<feature type="transmembrane region" description="Helical" evidence="8">
    <location>
        <begin position="33"/>
        <end position="53"/>
    </location>
</feature>
<proteinExistence type="predicted"/>
<dbReference type="GO" id="GO:0005886">
    <property type="term" value="C:plasma membrane"/>
    <property type="evidence" value="ECO:0007669"/>
    <property type="project" value="UniProtKB-SubCell"/>
</dbReference>
<dbReference type="AlphaFoldDB" id="A0A9W5IQB2"/>
<organism evidence="10 11">
    <name type="scientific">Neisseria subflava NJ9703</name>
    <dbReference type="NCBI Taxonomy" id="546268"/>
    <lineage>
        <taxon>Bacteria</taxon>
        <taxon>Pseudomonadati</taxon>
        <taxon>Pseudomonadota</taxon>
        <taxon>Betaproteobacteria</taxon>
        <taxon>Neisseriales</taxon>
        <taxon>Neisseriaceae</taxon>
        <taxon>Neisseria</taxon>
    </lineage>
</organism>
<dbReference type="Proteomes" id="UP000004621">
    <property type="component" value="Unassembled WGS sequence"/>
</dbReference>
<keyword evidence="3 8" id="KW-0812">Transmembrane</keyword>
<keyword evidence="5 8" id="KW-1133">Transmembrane helix</keyword>
<accession>A0A9W5IQB2</accession>
<comment type="subcellular location">
    <subcellularLocation>
        <location evidence="1">Cell membrane</location>
    </subcellularLocation>
</comment>
<evidence type="ECO:0000259" key="9">
    <source>
        <dbReference type="Pfam" id="PF18967"/>
    </source>
</evidence>
<dbReference type="EMBL" id="ACEO02000008">
    <property type="protein sequence ID" value="EFC51761.1"/>
    <property type="molecule type" value="Genomic_DNA"/>
</dbReference>
<evidence type="ECO:0000256" key="2">
    <source>
        <dbReference type="ARBA" id="ARBA00022475"/>
    </source>
</evidence>
<evidence type="ECO:0000256" key="8">
    <source>
        <dbReference type="SAM" id="Phobius"/>
    </source>
</evidence>
<reference evidence="10 11" key="1">
    <citation type="submission" date="2010-01" db="EMBL/GenBank/DDBJ databases">
        <authorList>
            <person name="Weinstock G."/>
            <person name="Sodergren E."/>
            <person name="Clifton S."/>
            <person name="Fulton L."/>
            <person name="Fulton B."/>
            <person name="Courtney L."/>
            <person name="Fronick C."/>
            <person name="Harrison M."/>
            <person name="Strong C."/>
            <person name="Farmer C."/>
            <person name="Delahaunty K."/>
            <person name="Markovic C."/>
            <person name="Hall O."/>
            <person name="Minx P."/>
            <person name="Tomlinson C."/>
            <person name="Mitreva M."/>
            <person name="Nelson J."/>
            <person name="Hou S."/>
            <person name="Wollam A."/>
            <person name="Pepin K.H."/>
            <person name="Johnson M."/>
            <person name="Bhonagiri V."/>
            <person name="Nash W.E."/>
            <person name="Warren W."/>
            <person name="Chinwalla A."/>
            <person name="Mardis E.R."/>
            <person name="Wilson R.K."/>
        </authorList>
    </citation>
    <scope>NUCLEOTIDE SEQUENCE [LARGE SCALE GENOMIC DNA]</scope>
    <source>
        <strain evidence="10 11">NJ9703</strain>
    </source>
</reference>
<evidence type="ECO:0000256" key="5">
    <source>
        <dbReference type="ARBA" id="ARBA00022989"/>
    </source>
</evidence>
<feature type="transmembrane region" description="Helical" evidence="8">
    <location>
        <begin position="166"/>
        <end position="184"/>
    </location>
</feature>
<evidence type="ECO:0000256" key="3">
    <source>
        <dbReference type="ARBA" id="ARBA00022692"/>
    </source>
</evidence>
<sequence>MHKQQWKLSDDTDKLHLTLDRIIGFISNCDTKVSFWFSFFGAILTILSTLKTPTTEFIKSVFCANPRNRTDEVVLFIFMLIFLVSAICFIIGLYFLSKALMAKITNNEDRKSNIFFGHIASNRNQQAYLNRLEATNLNKYIEDLVSQIYINSKICEQKFKNYNKGVKISGISIIFLLVSWLYIFQK</sequence>
<evidence type="ECO:0000313" key="10">
    <source>
        <dbReference type="EMBL" id="EFC51761.1"/>
    </source>
</evidence>
<evidence type="ECO:0000256" key="1">
    <source>
        <dbReference type="ARBA" id="ARBA00004236"/>
    </source>
</evidence>